<dbReference type="InterPro" id="IPR016181">
    <property type="entry name" value="Acyl_CoA_acyltransferase"/>
</dbReference>
<dbReference type="EMBL" id="APCN01003972">
    <property type="status" value="NOT_ANNOTATED_CDS"/>
    <property type="molecule type" value="Genomic_DNA"/>
</dbReference>
<evidence type="ECO:0000256" key="1">
    <source>
        <dbReference type="ARBA" id="ARBA00006233"/>
    </source>
</evidence>
<dbReference type="Pfam" id="PF14542">
    <property type="entry name" value="Acetyltransf_CG"/>
    <property type="match status" value="1"/>
</dbReference>
<dbReference type="InterPro" id="IPR045057">
    <property type="entry name" value="Gcn5-rel_NAT"/>
</dbReference>
<dbReference type="InterPro" id="IPR031165">
    <property type="entry name" value="GNAT_YJDJ"/>
</dbReference>
<dbReference type="RefSeq" id="XP_040174802.1">
    <property type="nucleotide sequence ID" value="XM_040318868.1"/>
</dbReference>
<keyword evidence="5" id="KW-1185">Reference proteome</keyword>
<comment type="similarity">
    <text evidence="1">Belongs to the NATD1 family.</text>
</comment>
<dbReference type="Gene3D" id="3.40.630.30">
    <property type="match status" value="1"/>
</dbReference>
<dbReference type="PANTHER" id="PTHR31435">
    <property type="entry name" value="PROTEIN NATD1"/>
    <property type="match status" value="1"/>
</dbReference>
<organism evidence="4 5">
    <name type="scientific">Anopheles arabiensis</name>
    <name type="common">Mosquito</name>
    <dbReference type="NCBI Taxonomy" id="7173"/>
    <lineage>
        <taxon>Eukaryota</taxon>
        <taxon>Metazoa</taxon>
        <taxon>Ecdysozoa</taxon>
        <taxon>Arthropoda</taxon>
        <taxon>Hexapoda</taxon>
        <taxon>Insecta</taxon>
        <taxon>Pterygota</taxon>
        <taxon>Neoptera</taxon>
        <taxon>Endopterygota</taxon>
        <taxon>Diptera</taxon>
        <taxon>Nematocera</taxon>
        <taxon>Culicoidea</taxon>
        <taxon>Culicidae</taxon>
        <taxon>Anophelinae</taxon>
        <taxon>Anopheles</taxon>
    </lineage>
</organism>
<proteinExistence type="inferred from homology"/>
<dbReference type="Proteomes" id="UP000075840">
    <property type="component" value="Unassembled WGS sequence"/>
</dbReference>
<evidence type="ECO:0000256" key="3">
    <source>
        <dbReference type="ARBA" id="ARBA00031876"/>
    </source>
</evidence>
<evidence type="ECO:0000313" key="5">
    <source>
        <dbReference type="Proteomes" id="UP000075840"/>
    </source>
</evidence>
<evidence type="ECO:0000313" key="4">
    <source>
        <dbReference type="EnsemblMetazoa" id="AARA001035-PA"/>
    </source>
</evidence>
<dbReference type="VEuPathDB" id="VectorBase:AARA001035"/>
<dbReference type="PANTHER" id="PTHR31435:SF9">
    <property type="entry name" value="PROTEIN NATD1"/>
    <property type="match status" value="1"/>
</dbReference>
<protein>
    <recommendedName>
        <fullName evidence="2">Protein NATD1</fullName>
    </recommendedName>
    <alternativeName>
        <fullName evidence="3">N-acetyltransferase domain-containing protein 1</fullName>
    </alternativeName>
</protein>
<dbReference type="SUPFAM" id="SSF55729">
    <property type="entry name" value="Acyl-CoA N-acyltransferases (Nat)"/>
    <property type="match status" value="1"/>
</dbReference>
<dbReference type="VEuPathDB" id="VectorBase:AARA21_006423"/>
<sequence length="121" mass="13494">MSCLLAARTIASRLSTNRRYGTAALAAAAVRNDPKREKFVIALGESDEAYLKYSENRTSNTISLEHTFVPDAGKGKGLGKQLAEAAFQYAIEKQLKVKLECDFTVKYFKDNESKYKAYVTE</sequence>
<dbReference type="GeneID" id="120906824"/>
<dbReference type="KEGG" id="aara:120906824"/>
<dbReference type="EMBL" id="APCN01003971">
    <property type="status" value="NOT_ANNOTATED_CDS"/>
    <property type="molecule type" value="Genomic_DNA"/>
</dbReference>
<dbReference type="EnsemblMetazoa" id="AARA001035-RA">
    <property type="protein sequence ID" value="AARA001035-PA"/>
    <property type="gene ID" value="AARA001035"/>
</dbReference>
<dbReference type="PROSITE" id="PS51729">
    <property type="entry name" value="GNAT_YJDJ"/>
    <property type="match status" value="1"/>
</dbReference>
<dbReference type="AlphaFoldDB" id="A0A182HIH5"/>
<evidence type="ECO:0000256" key="2">
    <source>
        <dbReference type="ARBA" id="ARBA00020243"/>
    </source>
</evidence>
<reference evidence="4" key="1">
    <citation type="submission" date="2022-08" db="UniProtKB">
        <authorList>
            <consortium name="EnsemblMetazoa"/>
        </authorList>
    </citation>
    <scope>IDENTIFICATION</scope>
    <source>
        <strain evidence="4">Dongola</strain>
    </source>
</reference>
<name>A0A182HIH5_ANOAR</name>
<accession>A0A182HIH5</accession>